<dbReference type="AlphaFoldDB" id="A0A2G5TXU7"/>
<name>A0A2G5TXU7_9PELO</name>
<keyword evidence="1" id="KW-0812">Transmembrane</keyword>
<protein>
    <recommendedName>
        <fullName evidence="5">DUF19 domain-containing protein</fullName>
    </recommendedName>
</protein>
<dbReference type="PANTHER" id="PTHR36956">
    <property type="entry name" value="UTERINE LUMIN EXPRESSED/LOCAILIZED-RELATED"/>
    <property type="match status" value="1"/>
</dbReference>
<comment type="caution">
    <text evidence="3">The sequence shown here is derived from an EMBL/GenBank/DDBJ whole genome shotgun (WGS) entry which is preliminary data.</text>
</comment>
<dbReference type="PANTHER" id="PTHR36956:SF2">
    <property type="entry name" value="CPXV012 PROTEIN-RELATED"/>
    <property type="match status" value="1"/>
</dbReference>
<evidence type="ECO:0008006" key="5">
    <source>
        <dbReference type="Google" id="ProtNLM"/>
    </source>
</evidence>
<sequence>MIKLFLLIAFPIFLVSAAIRGPFDAFNMRNINDIFDSEDDSPNCKKETELLRECFQEVMETPPKYQGTSAMPSKQKKLLSEIPNLTNFRKCVGTLECEKTMFAVFYLETIEFAKEKIYNLGYECLNEETLQISVLKCAFKDIPIESIQTEDLSFIFDNTRKIAKCTAQDQNCGEEAKLEFYRGAAALADLYEIIMRTSLPNQKTNFTSIQSFNMKFEPSDLEYLYLFFSLPKRQKKCLKMIKLYLLIAFSIAFAFAIRGPFDAFRSIDNLRSIDEILDSENDSPSCKKETKMLQECGKEILKAPPKYQKSSAMSSKQEQLLSEIPNLTNFRKCIGKLDCEKNMLAVFYFETIEFAMEKIYNFGYECWNEETLLISFLKCAIKDVPEESIQTEDLSFIFERNIAKCAALERNCGEEARLEFYRGAAALADFYEIAMRMSLPNQKTNFTAIQSFNMKFEPKDFEYLYL</sequence>
<proteinExistence type="predicted"/>
<evidence type="ECO:0000313" key="4">
    <source>
        <dbReference type="Proteomes" id="UP000230233"/>
    </source>
</evidence>
<keyword evidence="1" id="KW-1133">Transmembrane helix</keyword>
<accession>A0A2G5TXU7</accession>
<keyword evidence="4" id="KW-1185">Reference proteome</keyword>
<keyword evidence="1" id="KW-0472">Membrane</keyword>
<dbReference type="STRING" id="1611254.A0A2G5TXU7"/>
<gene>
    <name evidence="3" type="primary">Cnig_chr_IV.g12452</name>
    <name evidence="3" type="ORF">B9Z55_012452</name>
</gene>
<evidence type="ECO:0000313" key="3">
    <source>
        <dbReference type="EMBL" id="PIC31921.1"/>
    </source>
</evidence>
<feature type="chain" id="PRO_5013747698" description="DUF19 domain-containing protein" evidence="2">
    <location>
        <begin position="18"/>
        <end position="466"/>
    </location>
</feature>
<reference evidence="4" key="1">
    <citation type="submission" date="2017-10" db="EMBL/GenBank/DDBJ databases">
        <title>Rapid genome shrinkage in a self-fertile nematode reveals novel sperm competition proteins.</title>
        <authorList>
            <person name="Yin D."/>
            <person name="Schwarz E.M."/>
            <person name="Thomas C.G."/>
            <person name="Felde R.L."/>
            <person name="Korf I.F."/>
            <person name="Cutter A.D."/>
            <person name="Schartner C.M."/>
            <person name="Ralston E.J."/>
            <person name="Meyer B.J."/>
            <person name="Haag E.S."/>
        </authorList>
    </citation>
    <scope>NUCLEOTIDE SEQUENCE [LARGE SCALE GENOMIC DNA]</scope>
    <source>
        <strain evidence="4">JU1422</strain>
    </source>
</reference>
<feature type="transmembrane region" description="Helical" evidence="1">
    <location>
        <begin position="243"/>
        <end position="261"/>
    </location>
</feature>
<dbReference type="EMBL" id="PDUG01000004">
    <property type="protein sequence ID" value="PIC31921.1"/>
    <property type="molecule type" value="Genomic_DNA"/>
</dbReference>
<feature type="signal peptide" evidence="2">
    <location>
        <begin position="1"/>
        <end position="17"/>
    </location>
</feature>
<evidence type="ECO:0000256" key="1">
    <source>
        <dbReference type="SAM" id="Phobius"/>
    </source>
</evidence>
<dbReference type="Proteomes" id="UP000230233">
    <property type="component" value="Chromosome IV"/>
</dbReference>
<evidence type="ECO:0000256" key="2">
    <source>
        <dbReference type="SAM" id="SignalP"/>
    </source>
</evidence>
<organism evidence="3 4">
    <name type="scientific">Caenorhabditis nigoni</name>
    <dbReference type="NCBI Taxonomy" id="1611254"/>
    <lineage>
        <taxon>Eukaryota</taxon>
        <taxon>Metazoa</taxon>
        <taxon>Ecdysozoa</taxon>
        <taxon>Nematoda</taxon>
        <taxon>Chromadorea</taxon>
        <taxon>Rhabditida</taxon>
        <taxon>Rhabditina</taxon>
        <taxon>Rhabditomorpha</taxon>
        <taxon>Rhabditoidea</taxon>
        <taxon>Rhabditidae</taxon>
        <taxon>Peloderinae</taxon>
        <taxon>Caenorhabditis</taxon>
    </lineage>
</organism>
<keyword evidence="2" id="KW-0732">Signal</keyword>